<dbReference type="Pfam" id="PF00916">
    <property type="entry name" value="Sulfate_transp"/>
    <property type="match status" value="1"/>
</dbReference>
<evidence type="ECO:0000256" key="3">
    <source>
        <dbReference type="ARBA" id="ARBA00022989"/>
    </source>
</evidence>
<dbReference type="AlphaFoldDB" id="A0A9P0DPR8"/>
<feature type="transmembrane region" description="Helical" evidence="5">
    <location>
        <begin position="332"/>
        <end position="356"/>
    </location>
</feature>
<keyword evidence="8" id="KW-1185">Reference proteome</keyword>
<feature type="transmembrane region" description="Helical" evidence="5">
    <location>
        <begin position="195"/>
        <end position="215"/>
    </location>
</feature>
<keyword evidence="2 5" id="KW-0812">Transmembrane</keyword>
<dbReference type="InterPro" id="IPR036513">
    <property type="entry name" value="STAS_dom_sf"/>
</dbReference>
<feature type="transmembrane region" description="Helical" evidence="5">
    <location>
        <begin position="466"/>
        <end position="495"/>
    </location>
</feature>
<dbReference type="GO" id="GO:0055085">
    <property type="term" value="P:transmembrane transport"/>
    <property type="evidence" value="ECO:0007669"/>
    <property type="project" value="InterPro"/>
</dbReference>
<feature type="domain" description="STAS" evidence="6">
    <location>
        <begin position="518"/>
        <end position="671"/>
    </location>
</feature>
<dbReference type="CDD" id="cd07042">
    <property type="entry name" value="STAS_SulP_like_sulfate_transporter"/>
    <property type="match status" value="1"/>
</dbReference>
<accession>A0A9P0DPR8</accession>
<evidence type="ECO:0000313" key="8">
    <source>
        <dbReference type="Proteomes" id="UP001153737"/>
    </source>
</evidence>
<sequence>MNNTDIFPQIKIERPLYQKDQLREQLRYEDTKKNLLSHCCGEKLRFKRIITKAVPSIRWLGNYDWKGDATSDLIAGITCAIMHIPQGMAYALLGNVPPVVGIYMAVFPVLVYVIFGTSRHNSMGTFSIACLMTGKAVLEHSDPAYFKDLDVLEASSNTTDVSTGYTPIQVATTVTFVAAVVQLAMYFLRLGAASALLSDMLVNAFTAGAAVQVVSTQIKDLLGISLPRYKGYFALVYTVIDIIKNLEKANHVAILISVIAILILCINNEILKPIVAKRTSIPIPIELVAVVSGTLISQYFFLSENYGIKAIGDIPTGLPEPALPPLSLFKDVFLDGTATAIVSYVTSLSLAMMWAQKVDYEVDANQELLAMGASNIVGSLFSCMPVCASLSRSMIQLVVGGKTQLVSIIASVILVGILLWLGPFFEPLPRCVLASVIVVSLKGMLMQVKDIKKFWKLSKLDAAVWIMTFFTVVLVGMDVGLLVGVAMSLISIFIFSFKPYTCLLGSVPHTDLYLDITKYKGAKEIDGMKLFHYSGGLNFATKNIFRDELYKLVDLNPQKEHINRKKLEATQKKLENSTKTFNEKKLVKLSGKINMTLKCVIMDFSSLSYIDPSGVSMLQNVIESFRKLNVSFYIAGCSDRVYDTMVKCDLVGNGSEAIKIFPSIHDAVECVSFILGIHSAVEDGISRIT</sequence>
<feature type="transmembrane region" description="Helical" evidence="5">
    <location>
        <begin position="368"/>
        <end position="391"/>
    </location>
</feature>
<evidence type="ECO:0000256" key="1">
    <source>
        <dbReference type="ARBA" id="ARBA00004141"/>
    </source>
</evidence>
<dbReference type="OrthoDB" id="288203at2759"/>
<feature type="transmembrane region" description="Helical" evidence="5">
    <location>
        <begin position="283"/>
        <end position="302"/>
    </location>
</feature>
<feature type="transmembrane region" description="Helical" evidence="5">
    <location>
        <begin position="168"/>
        <end position="188"/>
    </location>
</feature>
<feature type="transmembrane region" description="Helical" evidence="5">
    <location>
        <begin position="252"/>
        <end position="271"/>
    </location>
</feature>
<organism evidence="7 8">
    <name type="scientific">Phaedon cochleariae</name>
    <name type="common">Mustard beetle</name>
    <dbReference type="NCBI Taxonomy" id="80249"/>
    <lineage>
        <taxon>Eukaryota</taxon>
        <taxon>Metazoa</taxon>
        <taxon>Ecdysozoa</taxon>
        <taxon>Arthropoda</taxon>
        <taxon>Hexapoda</taxon>
        <taxon>Insecta</taxon>
        <taxon>Pterygota</taxon>
        <taxon>Neoptera</taxon>
        <taxon>Endopterygota</taxon>
        <taxon>Coleoptera</taxon>
        <taxon>Polyphaga</taxon>
        <taxon>Cucujiformia</taxon>
        <taxon>Chrysomeloidea</taxon>
        <taxon>Chrysomelidae</taxon>
        <taxon>Chrysomelinae</taxon>
        <taxon>Chrysomelini</taxon>
        <taxon>Phaedon</taxon>
    </lineage>
</organism>
<dbReference type="InterPro" id="IPR011547">
    <property type="entry name" value="SLC26A/SulP_dom"/>
</dbReference>
<feature type="transmembrane region" description="Helical" evidence="5">
    <location>
        <begin position="92"/>
        <end position="115"/>
    </location>
</feature>
<gene>
    <name evidence="7" type="ORF">PHAECO_LOCUS8377</name>
</gene>
<dbReference type="PANTHER" id="PTHR11814">
    <property type="entry name" value="SULFATE TRANSPORTER"/>
    <property type="match status" value="1"/>
</dbReference>
<feature type="transmembrane region" description="Helical" evidence="5">
    <location>
        <begin position="427"/>
        <end position="445"/>
    </location>
</feature>
<evidence type="ECO:0000256" key="4">
    <source>
        <dbReference type="ARBA" id="ARBA00023136"/>
    </source>
</evidence>
<dbReference type="SUPFAM" id="SSF52091">
    <property type="entry name" value="SpoIIaa-like"/>
    <property type="match status" value="1"/>
</dbReference>
<dbReference type="InterPro" id="IPR001902">
    <property type="entry name" value="SLC26A/SulP_fam"/>
</dbReference>
<dbReference type="Gene3D" id="3.30.750.24">
    <property type="entry name" value="STAS domain"/>
    <property type="match status" value="1"/>
</dbReference>
<proteinExistence type="predicted"/>
<evidence type="ECO:0000256" key="5">
    <source>
        <dbReference type="SAM" id="Phobius"/>
    </source>
</evidence>
<evidence type="ECO:0000256" key="2">
    <source>
        <dbReference type="ARBA" id="ARBA00022692"/>
    </source>
</evidence>
<evidence type="ECO:0000259" key="6">
    <source>
        <dbReference type="PROSITE" id="PS50801"/>
    </source>
</evidence>
<dbReference type="PROSITE" id="PS50801">
    <property type="entry name" value="STAS"/>
    <property type="match status" value="1"/>
</dbReference>
<protein>
    <recommendedName>
        <fullName evidence="6">STAS domain-containing protein</fullName>
    </recommendedName>
</protein>
<reference evidence="7" key="1">
    <citation type="submission" date="2022-01" db="EMBL/GenBank/DDBJ databases">
        <authorList>
            <person name="King R."/>
        </authorList>
    </citation>
    <scope>NUCLEOTIDE SEQUENCE</scope>
</reference>
<keyword evidence="4 5" id="KW-0472">Membrane</keyword>
<dbReference type="Pfam" id="PF01740">
    <property type="entry name" value="STAS"/>
    <property type="match status" value="1"/>
</dbReference>
<dbReference type="Proteomes" id="UP001153737">
    <property type="component" value="Chromosome 4"/>
</dbReference>
<dbReference type="EMBL" id="OU896710">
    <property type="protein sequence ID" value="CAH1164194.1"/>
    <property type="molecule type" value="Genomic_DNA"/>
</dbReference>
<name>A0A9P0DPR8_PHACE</name>
<keyword evidence="3 5" id="KW-1133">Transmembrane helix</keyword>
<evidence type="ECO:0000313" key="7">
    <source>
        <dbReference type="EMBL" id="CAH1164194.1"/>
    </source>
</evidence>
<dbReference type="NCBIfam" id="TIGR00815">
    <property type="entry name" value="sulP"/>
    <property type="match status" value="1"/>
</dbReference>
<dbReference type="InterPro" id="IPR002645">
    <property type="entry name" value="STAS_dom"/>
</dbReference>
<feature type="transmembrane region" description="Helical" evidence="5">
    <location>
        <begin position="403"/>
        <end position="421"/>
    </location>
</feature>
<reference evidence="7" key="2">
    <citation type="submission" date="2022-10" db="EMBL/GenBank/DDBJ databases">
        <authorList>
            <consortium name="ENA_rothamsted_submissions"/>
            <consortium name="culmorum"/>
            <person name="King R."/>
        </authorList>
    </citation>
    <scope>NUCLEOTIDE SEQUENCE</scope>
</reference>
<comment type="subcellular location">
    <subcellularLocation>
        <location evidence="1">Membrane</location>
        <topology evidence="1">Multi-pass membrane protein</topology>
    </subcellularLocation>
</comment>
<dbReference type="GO" id="GO:0016020">
    <property type="term" value="C:membrane"/>
    <property type="evidence" value="ECO:0007669"/>
    <property type="project" value="UniProtKB-SubCell"/>
</dbReference>